<reference evidence="1 2" key="1">
    <citation type="submission" date="2016-01" db="EMBL/GenBank/DDBJ databases">
        <title>Complete Genome Sequence of Paenibacillus yonginensis DCY84, a novel Plant Growth-Promoting Bacteria with Elicitation of Induced Systemic Resistance.</title>
        <authorList>
            <person name="Kim Y.J."/>
            <person name="Yang D.C."/>
            <person name="Sukweenadhi J."/>
        </authorList>
    </citation>
    <scope>NUCLEOTIDE SEQUENCE [LARGE SCALE GENOMIC DNA]</scope>
    <source>
        <strain evidence="1 2">DCY84</strain>
    </source>
</reference>
<proteinExistence type="predicted"/>
<dbReference type="Proteomes" id="UP000092573">
    <property type="component" value="Chromosome"/>
</dbReference>
<dbReference type="EMBL" id="CP014167">
    <property type="protein sequence ID" value="ANS76210.1"/>
    <property type="molecule type" value="Genomic_DNA"/>
</dbReference>
<accession>A0A1B1N449</accession>
<evidence type="ECO:0000313" key="1">
    <source>
        <dbReference type="EMBL" id="ANS76210.1"/>
    </source>
</evidence>
<protein>
    <submittedName>
        <fullName evidence="1">Uncharacterized protein</fullName>
    </submittedName>
</protein>
<keyword evidence="2" id="KW-1185">Reference proteome</keyword>
<dbReference type="AlphaFoldDB" id="A0A1B1N449"/>
<organism evidence="1 2">
    <name type="scientific">Paenibacillus yonginensis</name>
    <dbReference type="NCBI Taxonomy" id="1462996"/>
    <lineage>
        <taxon>Bacteria</taxon>
        <taxon>Bacillati</taxon>
        <taxon>Bacillota</taxon>
        <taxon>Bacilli</taxon>
        <taxon>Bacillales</taxon>
        <taxon>Paenibacillaceae</taxon>
        <taxon>Paenibacillus</taxon>
    </lineage>
</organism>
<sequence length="67" mass="7356">MKVLAVNIGTFGTFTQSSIADWPGSTSHTTPLKSKYPQGSTARRVFNFWDSIGFESVILLLNPLKPV</sequence>
<evidence type="ECO:0000313" key="2">
    <source>
        <dbReference type="Proteomes" id="UP000092573"/>
    </source>
</evidence>
<dbReference type="KEGG" id="pyg:AWM70_17825"/>
<name>A0A1B1N449_9BACL</name>
<gene>
    <name evidence="1" type="ORF">AWM70_17825</name>
</gene>